<evidence type="ECO:0000313" key="2">
    <source>
        <dbReference type="Proteomes" id="UP001487740"/>
    </source>
</evidence>
<dbReference type="EMBL" id="JARAKH010000012">
    <property type="protein sequence ID" value="KAK8398047.1"/>
    <property type="molecule type" value="Genomic_DNA"/>
</dbReference>
<name>A0AAW0UH78_SCYPA</name>
<organism evidence="1 2">
    <name type="scientific">Scylla paramamosain</name>
    <name type="common">Mud crab</name>
    <dbReference type="NCBI Taxonomy" id="85552"/>
    <lineage>
        <taxon>Eukaryota</taxon>
        <taxon>Metazoa</taxon>
        <taxon>Ecdysozoa</taxon>
        <taxon>Arthropoda</taxon>
        <taxon>Crustacea</taxon>
        <taxon>Multicrustacea</taxon>
        <taxon>Malacostraca</taxon>
        <taxon>Eumalacostraca</taxon>
        <taxon>Eucarida</taxon>
        <taxon>Decapoda</taxon>
        <taxon>Pleocyemata</taxon>
        <taxon>Brachyura</taxon>
        <taxon>Eubrachyura</taxon>
        <taxon>Portunoidea</taxon>
        <taxon>Portunidae</taxon>
        <taxon>Portuninae</taxon>
        <taxon>Scylla</taxon>
    </lineage>
</organism>
<comment type="caution">
    <text evidence="1">The sequence shown here is derived from an EMBL/GenBank/DDBJ whole genome shotgun (WGS) entry which is preliminary data.</text>
</comment>
<dbReference type="Proteomes" id="UP001487740">
    <property type="component" value="Unassembled WGS sequence"/>
</dbReference>
<keyword evidence="2" id="KW-1185">Reference proteome</keyword>
<protein>
    <submittedName>
        <fullName evidence="1">Uncharacterized protein</fullName>
    </submittedName>
</protein>
<reference evidence="1 2" key="1">
    <citation type="submission" date="2023-03" db="EMBL/GenBank/DDBJ databases">
        <title>High-quality genome of Scylla paramamosain provides insights in environmental adaptation.</title>
        <authorList>
            <person name="Zhang L."/>
        </authorList>
    </citation>
    <scope>NUCLEOTIDE SEQUENCE [LARGE SCALE GENOMIC DNA]</scope>
    <source>
        <strain evidence="1">LZ_2023a</strain>
        <tissue evidence="1">Muscle</tissue>
    </source>
</reference>
<evidence type="ECO:0000313" key="1">
    <source>
        <dbReference type="EMBL" id="KAK8398047.1"/>
    </source>
</evidence>
<dbReference type="AlphaFoldDB" id="A0AAW0UH78"/>
<sequence length="91" mass="10021">MSGGKRTLLIQLLDRQTARGLPRSTKCRHGYGSVTGSVARAAVASASFWKKRLAGKVNTLVEAARSKRFACWLLRALGFVWRLGVFDVTQI</sequence>
<proteinExistence type="predicted"/>
<gene>
    <name evidence="1" type="ORF">O3P69_003746</name>
</gene>
<accession>A0AAW0UH78</accession>